<reference evidence="8 9" key="1">
    <citation type="submission" date="2015-07" db="EMBL/GenBank/DDBJ databases">
        <title>Isolation and Genomic Characterization of a Novel Halophilic Metal-Reducing Deltaproteobacterium from the Deep Subsurface.</title>
        <authorList>
            <person name="Badalamenti J.P."/>
            <person name="Summers Z.M."/>
            <person name="Gralnick J.A."/>
            <person name="Bond D.R."/>
        </authorList>
    </citation>
    <scope>NUCLEOTIDE SEQUENCE [LARGE SCALE GENOMIC DNA]</scope>
    <source>
        <strain evidence="8 9">WTL</strain>
    </source>
</reference>
<keyword evidence="9" id="KW-1185">Reference proteome</keyword>
<evidence type="ECO:0000313" key="9">
    <source>
        <dbReference type="Proteomes" id="UP000057158"/>
    </source>
</evidence>
<dbReference type="KEGG" id="des:DSOUD_1286"/>
<dbReference type="InterPro" id="IPR023885">
    <property type="entry name" value="4Fe4S-binding_SPASM_dom"/>
</dbReference>
<dbReference type="AlphaFoldDB" id="A0A0M4D8K6"/>
<dbReference type="CDD" id="cd01335">
    <property type="entry name" value="Radical_SAM"/>
    <property type="match status" value="1"/>
</dbReference>
<dbReference type="SFLD" id="SFLDG01067">
    <property type="entry name" value="SPASM/twitch_domain_containing"/>
    <property type="match status" value="1"/>
</dbReference>
<dbReference type="GO" id="GO:0003824">
    <property type="term" value="F:catalytic activity"/>
    <property type="evidence" value="ECO:0007669"/>
    <property type="project" value="InterPro"/>
</dbReference>
<dbReference type="CDD" id="cd21123">
    <property type="entry name" value="SPASM_MftC-like"/>
    <property type="match status" value="1"/>
</dbReference>
<dbReference type="SUPFAM" id="SSF102114">
    <property type="entry name" value="Radical SAM enzymes"/>
    <property type="match status" value="1"/>
</dbReference>
<dbReference type="SFLD" id="SFLDS00029">
    <property type="entry name" value="Radical_SAM"/>
    <property type="match status" value="1"/>
</dbReference>
<dbReference type="Gene3D" id="3.20.20.70">
    <property type="entry name" value="Aldolase class I"/>
    <property type="match status" value="1"/>
</dbReference>
<dbReference type="InterPro" id="IPR006638">
    <property type="entry name" value="Elp3/MiaA/NifB-like_rSAM"/>
</dbReference>
<dbReference type="Proteomes" id="UP000057158">
    <property type="component" value="Chromosome"/>
</dbReference>
<evidence type="ECO:0000256" key="2">
    <source>
        <dbReference type="ARBA" id="ARBA00022485"/>
    </source>
</evidence>
<evidence type="ECO:0000313" key="8">
    <source>
        <dbReference type="EMBL" id="ALC16067.1"/>
    </source>
</evidence>
<evidence type="ECO:0000256" key="6">
    <source>
        <dbReference type="ARBA" id="ARBA00023014"/>
    </source>
</evidence>
<dbReference type="SMART" id="SM00729">
    <property type="entry name" value="Elp3"/>
    <property type="match status" value="1"/>
</dbReference>
<proteinExistence type="predicted"/>
<dbReference type="Pfam" id="PF13186">
    <property type="entry name" value="SPASM"/>
    <property type="match status" value="1"/>
</dbReference>
<comment type="cofactor">
    <cofactor evidence="1">
        <name>[4Fe-4S] cluster</name>
        <dbReference type="ChEBI" id="CHEBI:49883"/>
    </cofactor>
</comment>
<gene>
    <name evidence="8" type="ORF">DSOUD_1286</name>
</gene>
<dbReference type="InterPro" id="IPR007197">
    <property type="entry name" value="rSAM"/>
</dbReference>
<dbReference type="PROSITE" id="PS51918">
    <property type="entry name" value="RADICAL_SAM"/>
    <property type="match status" value="1"/>
</dbReference>
<dbReference type="EMBL" id="CP010802">
    <property type="protein sequence ID" value="ALC16067.1"/>
    <property type="molecule type" value="Genomic_DNA"/>
</dbReference>
<feature type="domain" description="Radical SAM core" evidence="7">
    <location>
        <begin position="5"/>
        <end position="230"/>
    </location>
</feature>
<protein>
    <submittedName>
        <fullName evidence="8">Radical SAM family protein</fullName>
    </submittedName>
</protein>
<accession>A0A0M4D8K6</accession>
<dbReference type="Pfam" id="PF04055">
    <property type="entry name" value="Radical_SAM"/>
    <property type="match status" value="1"/>
</dbReference>
<evidence type="ECO:0000256" key="4">
    <source>
        <dbReference type="ARBA" id="ARBA00022723"/>
    </source>
</evidence>
<evidence type="ECO:0000256" key="5">
    <source>
        <dbReference type="ARBA" id="ARBA00023004"/>
    </source>
</evidence>
<dbReference type="InterPro" id="IPR017200">
    <property type="entry name" value="PqqE-like"/>
</dbReference>
<sequence length="340" mass="36581">MSIAGDFEFFLQWHLTERCNLQCSHCYQSGSSGPELSLEEIRSVATEAAAMLQDWERLYGVRIGRSCNLTGGEPLLRRDLLTVLEELGAAGFALYLLTNGTLIDGRQAQDWAARGVKGVQVSIEGPEEVHDGIRGAGSYRAALKGTKHLLDAGLPVTFNLTLSRLNAPHLEGLLATAADLGVPRVGFSRLVPAGTGTALREEMLDPHEVEELYRRLFSLKPAGVKLVSGDPIAWQMGAETGGGSGCTPLGGCAAGVSGLTLLPDGTILPCRRLEIPLGNVRQDALREVWATSPVLQRLRQRDLYGGKCGKCQRWSGCRGCRAIAFACGDYLGEDPQCFID</sequence>
<name>A0A0M4D8K6_9BACT</name>
<dbReference type="InterPro" id="IPR058240">
    <property type="entry name" value="rSAM_sf"/>
</dbReference>
<keyword evidence="2" id="KW-0004">4Fe-4S</keyword>
<dbReference type="STRING" id="1603606.DSOUD_1286"/>
<evidence type="ECO:0000259" key="7">
    <source>
        <dbReference type="PROSITE" id="PS51918"/>
    </source>
</evidence>
<dbReference type="OrthoDB" id="9763993at2"/>
<keyword evidence="3" id="KW-0949">S-adenosyl-L-methionine</keyword>
<evidence type="ECO:0000256" key="3">
    <source>
        <dbReference type="ARBA" id="ARBA00022691"/>
    </source>
</evidence>
<dbReference type="PATRIC" id="fig|1603606.3.peg.1405"/>
<keyword evidence="6" id="KW-0411">Iron-sulfur</keyword>
<keyword evidence="5" id="KW-0408">Iron</keyword>
<dbReference type="PANTHER" id="PTHR11228:SF7">
    <property type="entry name" value="PQQA PEPTIDE CYCLASE"/>
    <property type="match status" value="1"/>
</dbReference>
<evidence type="ECO:0000256" key="1">
    <source>
        <dbReference type="ARBA" id="ARBA00001966"/>
    </source>
</evidence>
<dbReference type="SFLD" id="SFLDG01386">
    <property type="entry name" value="main_SPASM_domain-containing"/>
    <property type="match status" value="1"/>
</dbReference>
<dbReference type="GO" id="GO:0051539">
    <property type="term" value="F:4 iron, 4 sulfur cluster binding"/>
    <property type="evidence" value="ECO:0007669"/>
    <property type="project" value="UniProtKB-KW"/>
</dbReference>
<organism evidence="8 9">
    <name type="scientific">Desulfuromonas soudanensis</name>
    <dbReference type="NCBI Taxonomy" id="1603606"/>
    <lineage>
        <taxon>Bacteria</taxon>
        <taxon>Pseudomonadati</taxon>
        <taxon>Thermodesulfobacteriota</taxon>
        <taxon>Desulfuromonadia</taxon>
        <taxon>Desulfuromonadales</taxon>
        <taxon>Desulfuromonadaceae</taxon>
        <taxon>Desulfuromonas</taxon>
    </lineage>
</organism>
<dbReference type="PIRSF" id="PIRSF037420">
    <property type="entry name" value="PQQ_syn_pqqE"/>
    <property type="match status" value="1"/>
</dbReference>
<keyword evidence="4" id="KW-0479">Metal-binding</keyword>
<dbReference type="GO" id="GO:0046872">
    <property type="term" value="F:metal ion binding"/>
    <property type="evidence" value="ECO:0007669"/>
    <property type="project" value="UniProtKB-KW"/>
</dbReference>
<dbReference type="RefSeq" id="WP_053550215.1">
    <property type="nucleotide sequence ID" value="NZ_CP010802.1"/>
</dbReference>
<dbReference type="InterPro" id="IPR013785">
    <property type="entry name" value="Aldolase_TIM"/>
</dbReference>
<dbReference type="InterPro" id="IPR050377">
    <property type="entry name" value="Radical_SAM_PqqE_MftC-like"/>
</dbReference>
<dbReference type="PANTHER" id="PTHR11228">
    <property type="entry name" value="RADICAL SAM DOMAIN PROTEIN"/>
    <property type="match status" value="1"/>
</dbReference>